<accession>A0AAN7Z3J8</accession>
<name>A0AAN7Z3J8_9PEZI</name>
<keyword evidence="3" id="KW-1185">Reference proteome</keyword>
<dbReference type="EMBL" id="JAWHQM010000006">
    <property type="protein sequence ID" value="KAK5627847.1"/>
    <property type="molecule type" value="Genomic_DNA"/>
</dbReference>
<proteinExistence type="predicted"/>
<gene>
    <name evidence="2" type="ORF">RRF57_003562</name>
</gene>
<protein>
    <submittedName>
        <fullName evidence="2">Uncharacterized protein</fullName>
    </submittedName>
</protein>
<dbReference type="Proteomes" id="UP001305414">
    <property type="component" value="Unassembled WGS sequence"/>
</dbReference>
<feature type="region of interest" description="Disordered" evidence="1">
    <location>
        <begin position="41"/>
        <end position="69"/>
    </location>
</feature>
<sequence length="101" mass="10802">MSASSDDKYLKLATENSDNINEQGLTVSRLPGSGEWTWLQPYVSGGEGDTLASNPLGTESPGDSVEPRLQSGPYTAIEGYLKFSNPAAMCRDTTKNEKSPS</sequence>
<reference evidence="2 3" key="1">
    <citation type="submission" date="2023-10" db="EMBL/GenBank/DDBJ databases">
        <title>Draft genome sequence of Xylaria bambusicola isolate GMP-LS, the root and basal stem rot pathogen of sugarcane in Indonesia.</title>
        <authorList>
            <person name="Selvaraj P."/>
            <person name="Muralishankar V."/>
            <person name="Muruganantham S."/>
            <person name="Sp S."/>
            <person name="Haryani S."/>
            <person name="Lau K.J.X."/>
            <person name="Naqvi N.I."/>
        </authorList>
    </citation>
    <scope>NUCLEOTIDE SEQUENCE [LARGE SCALE GENOMIC DNA]</scope>
    <source>
        <strain evidence="2">GMP-LS</strain>
    </source>
</reference>
<comment type="caution">
    <text evidence="2">The sequence shown here is derived from an EMBL/GenBank/DDBJ whole genome shotgun (WGS) entry which is preliminary data.</text>
</comment>
<evidence type="ECO:0000256" key="1">
    <source>
        <dbReference type="SAM" id="MobiDB-lite"/>
    </source>
</evidence>
<organism evidence="2 3">
    <name type="scientific">Xylaria bambusicola</name>
    <dbReference type="NCBI Taxonomy" id="326684"/>
    <lineage>
        <taxon>Eukaryota</taxon>
        <taxon>Fungi</taxon>
        <taxon>Dikarya</taxon>
        <taxon>Ascomycota</taxon>
        <taxon>Pezizomycotina</taxon>
        <taxon>Sordariomycetes</taxon>
        <taxon>Xylariomycetidae</taxon>
        <taxon>Xylariales</taxon>
        <taxon>Xylariaceae</taxon>
        <taxon>Xylaria</taxon>
    </lineage>
</organism>
<evidence type="ECO:0000313" key="3">
    <source>
        <dbReference type="Proteomes" id="UP001305414"/>
    </source>
</evidence>
<dbReference type="AlphaFoldDB" id="A0AAN7Z3J8"/>
<evidence type="ECO:0000313" key="2">
    <source>
        <dbReference type="EMBL" id="KAK5627847.1"/>
    </source>
</evidence>